<dbReference type="EMBL" id="FXTD01000010">
    <property type="protein sequence ID" value="SMO81379.1"/>
    <property type="molecule type" value="Genomic_DNA"/>
</dbReference>
<protein>
    <submittedName>
        <fullName evidence="1">Uncharacterized protein</fullName>
    </submittedName>
</protein>
<keyword evidence="2" id="KW-1185">Reference proteome</keyword>
<accession>A0A521EBX0</accession>
<reference evidence="1 2" key="1">
    <citation type="submission" date="2017-05" db="EMBL/GenBank/DDBJ databases">
        <authorList>
            <person name="Varghese N."/>
            <person name="Submissions S."/>
        </authorList>
    </citation>
    <scope>NUCLEOTIDE SEQUENCE [LARGE SCALE GENOMIC DNA]</scope>
    <source>
        <strain evidence="1 2">DSM 19504</strain>
    </source>
</reference>
<evidence type="ECO:0000313" key="2">
    <source>
        <dbReference type="Proteomes" id="UP000319712"/>
    </source>
</evidence>
<proteinExistence type="predicted"/>
<evidence type="ECO:0000313" key="1">
    <source>
        <dbReference type="EMBL" id="SMO81379.1"/>
    </source>
</evidence>
<gene>
    <name evidence="1" type="ORF">SAMN06264867_11012</name>
</gene>
<organism evidence="1 2">
    <name type="scientific">Halorubrum cibi</name>
    <dbReference type="NCBI Taxonomy" id="413815"/>
    <lineage>
        <taxon>Archaea</taxon>
        <taxon>Methanobacteriati</taxon>
        <taxon>Methanobacteriota</taxon>
        <taxon>Stenosarchaea group</taxon>
        <taxon>Halobacteria</taxon>
        <taxon>Halobacteriales</taxon>
        <taxon>Haloferacaceae</taxon>
        <taxon>Halorubrum</taxon>
    </lineage>
</organism>
<name>A0A521EBX0_9EURY</name>
<sequence>MESDKLSEEEFEQALDDLIRMGLVETYEEDGETYYRATDPTLDLGSV</sequence>
<dbReference type="AlphaFoldDB" id="A0A521EBX0"/>
<dbReference type="Proteomes" id="UP000319712">
    <property type="component" value="Unassembled WGS sequence"/>
</dbReference>
<dbReference type="OrthoDB" id="323223at2157"/>
<dbReference type="RefSeq" id="WP_185955756.1">
    <property type="nucleotide sequence ID" value="NZ_FXTD01000010.1"/>
</dbReference>